<protein>
    <submittedName>
        <fullName evidence="2">Uncharacterized protein</fullName>
    </submittedName>
</protein>
<keyword evidence="3" id="KW-1185">Reference proteome</keyword>
<feature type="compositionally biased region" description="Pro residues" evidence="1">
    <location>
        <begin position="229"/>
        <end position="242"/>
    </location>
</feature>
<accession>A0AAN8AEP8</accession>
<proteinExistence type="predicted"/>
<reference evidence="2 3" key="2">
    <citation type="journal article" date="2023" name="Mol. Biol. Evol.">
        <title>Genomics of Secondarily Temperate Adaptation in the Only Non-Antarctic Icefish.</title>
        <authorList>
            <person name="Rivera-Colon A.G."/>
            <person name="Rayamajhi N."/>
            <person name="Minhas B.F."/>
            <person name="Madrigal G."/>
            <person name="Bilyk K.T."/>
            <person name="Yoon V."/>
            <person name="Hune M."/>
            <person name="Gregory S."/>
            <person name="Cheng C.H.C."/>
            <person name="Catchen J.M."/>
        </authorList>
    </citation>
    <scope>NUCLEOTIDE SEQUENCE [LARGE SCALE GENOMIC DNA]</scope>
    <source>
        <strain evidence="2">JMC-PN-2008</strain>
    </source>
</reference>
<gene>
    <name evidence="2" type="ORF">PBY51_021461</name>
</gene>
<dbReference type="AlphaFoldDB" id="A0AAN8AEP8"/>
<feature type="region of interest" description="Disordered" evidence="1">
    <location>
        <begin position="214"/>
        <end position="263"/>
    </location>
</feature>
<comment type="caution">
    <text evidence="2">The sequence shown here is derived from an EMBL/GenBank/DDBJ whole genome shotgun (WGS) entry which is preliminary data.</text>
</comment>
<sequence length="529" mass="58622">MCNRMICTGKRQSVGVYLTAAVILTCLFVQTIDCYRLKKTERREGRKEADRVKTIEFQEGKIVFGRSFEKGSGLVSQITDETRKSSSNTSAEVEGAYQADSAGFSQTQVASSKDASWRSMSPSLQCGRDQLKFRAVGPGTSHFAVEQGSAPPMPLSHVPSTCGYSMQRNSLALLMLVPYDGCNMVQEGGSYVLPMRWQGIPVSLWCSNPAAPTASPIATPSSTTAAPHSPAPQIPSFPPSWPQVPQWPQLPGANKNPDGSQSNIPQSYYLPPYFYPQYPQVPETTTATTREPTTAKTTRMPQYPQMPQWPQMPGANKNPDGSQSNIPQSYYLPPYFYPQYPQVPETTTATTREPTTAKTTRMPQYPQMPQWPQMPGANKNPDGSQSNIPQSYYLPPYFYPKYPQVPETTMTTTEPTTAKTTLLPQMPKYPQMPQMPQYPFFNPYLPNFPPPLPVTTANILTTQTTAKPQSMQFPQYMPIMRVCVGNALAKDSSKVHLPHVEKFGFYNPEACSSAKETSIPPQALEPESS</sequence>
<evidence type="ECO:0000256" key="1">
    <source>
        <dbReference type="SAM" id="MobiDB-lite"/>
    </source>
</evidence>
<dbReference type="Proteomes" id="UP001346869">
    <property type="component" value="Unassembled WGS sequence"/>
</dbReference>
<evidence type="ECO:0000313" key="3">
    <source>
        <dbReference type="Proteomes" id="UP001346869"/>
    </source>
</evidence>
<evidence type="ECO:0000313" key="2">
    <source>
        <dbReference type="EMBL" id="KAK5859946.1"/>
    </source>
</evidence>
<feature type="compositionally biased region" description="Low complexity" evidence="1">
    <location>
        <begin position="214"/>
        <end position="228"/>
    </location>
</feature>
<organism evidence="2 3">
    <name type="scientific">Eleginops maclovinus</name>
    <name type="common">Patagonian blennie</name>
    <name type="synonym">Eleginus maclovinus</name>
    <dbReference type="NCBI Taxonomy" id="56733"/>
    <lineage>
        <taxon>Eukaryota</taxon>
        <taxon>Metazoa</taxon>
        <taxon>Chordata</taxon>
        <taxon>Craniata</taxon>
        <taxon>Vertebrata</taxon>
        <taxon>Euteleostomi</taxon>
        <taxon>Actinopterygii</taxon>
        <taxon>Neopterygii</taxon>
        <taxon>Teleostei</taxon>
        <taxon>Neoteleostei</taxon>
        <taxon>Acanthomorphata</taxon>
        <taxon>Eupercaria</taxon>
        <taxon>Perciformes</taxon>
        <taxon>Notothenioidei</taxon>
        <taxon>Eleginopidae</taxon>
        <taxon>Eleginops</taxon>
    </lineage>
</organism>
<feature type="region of interest" description="Disordered" evidence="1">
    <location>
        <begin position="284"/>
        <end position="305"/>
    </location>
</feature>
<feature type="region of interest" description="Disordered" evidence="1">
    <location>
        <begin position="346"/>
        <end position="367"/>
    </location>
</feature>
<name>A0AAN8AEP8_ELEMC</name>
<dbReference type="EMBL" id="JAUZQC010000014">
    <property type="protein sequence ID" value="KAK5859946.1"/>
    <property type="molecule type" value="Genomic_DNA"/>
</dbReference>
<reference evidence="2 3" key="1">
    <citation type="journal article" date="2023" name="Genes (Basel)">
        <title>Chromosome-Level Genome Assembly and Circadian Gene Repertoire of the Patagonia Blennie Eleginops maclovinus-The Closest Ancestral Proxy of Antarctic Cryonotothenioids.</title>
        <authorList>
            <person name="Cheng C.C."/>
            <person name="Rivera-Colon A.G."/>
            <person name="Minhas B.F."/>
            <person name="Wilson L."/>
            <person name="Rayamajhi N."/>
            <person name="Vargas-Chacoff L."/>
            <person name="Catchen J.M."/>
        </authorList>
    </citation>
    <scope>NUCLEOTIDE SEQUENCE [LARGE SCALE GENOMIC DNA]</scope>
    <source>
        <strain evidence="2">JMC-PN-2008</strain>
    </source>
</reference>